<evidence type="ECO:0000256" key="6">
    <source>
        <dbReference type="PROSITE-ProRule" id="PRU00810"/>
    </source>
</evidence>
<sequence length="1433" mass="161798">MFWVSRPPLNPVHARWQEDNFQWLLRMVVSLGWTICSLMYTIPCCTTLYATLFATEASYVCRYKMDQGSSLRANSGTSFIPAVKQPATCSIQNRSPLDVSRAVPAESVPVLVGTNQPLRGAFASQCAALTSSIAPVHLLGPNSHYMPQVPVTHTPAVIGPLKSSGSSSANRLGYFQQVASGINPAGLIPRGPQLTPSAFIARSGGSVACPLPTPDAMGYLEQVKMQFASKQQIYNEFLEAMKSFKDQRLDLLGVVKRIGALFLGFSHLINGFNTFMPHGYRLDVSNDRAERIVVYSPSGKMHAFSEDELLEERQTARLRNLEPSIVYRPSVNEQVGGEDTFVPPESSSAIAYVNKIKIRFQKNPEVYQQFLDILQAYQKEQLDRPADSSGRSSMADAQVFSKVAKLFANDKDLLQEFSQFLPDAPLMQLEQPSPSVVATTTTTSSSSSSSSSSSGSRETAVAAAECAGEAVADDGQDVVAPLSWESLRATASDGDFKQLCLRVTRGRRKRTGAPSVAYSETVMTTRKRARGAAVQMEQRNVTLEKKNSSEEAVSCSEQRDRAKECSREISFEKYMFIEKLRYTVNNDDAYTGLLCVLKLLNLAYLKPADVQEVFRSYLPNDLDLKEWFRKTTSASPSASSSVSVGEAVSNRERIVSNGCPNVDFGRCKQLGVSYRLIPTMYQYPKCTGRTALGKEVLNFKYLSFPILQSEENPTVASKRSPYQETLYTTEDERFEVDMVIAVNRCLIEGLRGAATKMGGGRTKQRCQLDEALNTRSVTIAQRALRLVLNDAWKEFYTCIREYPAGVIPLVLKVLVEKNDEWESNLPSMNRSWYEMNEKSYWKALDYQYITFKTEDVKSMRTRALLNNVEALFKERLAKAESENKKIPSGPHVVITFPAYTTAFHDVGDLVIHYVKRQTNINPLNKRRITSIVKLLLPALFHLEPGKLSDTEQELPAVGSRSKAKSIGNGTSSGRGAASRGRCRGGWRRRGSAKGRGGTARMAGATSSEASGAATEENEKNECVQDVSILQDVKLLRAMPEYSIMFMPNPWYVFLRLYCILNKRLTGFYEICCDLVKRFGEEESSYLYQTAVLRNRFTSNSDVQPRHLYSQFFNLTKHWLDGSIESSTYENAVRDVFTLRAYKAFTIVKIIQMMSRQLQLMVSDLTAVKALKLYETWVSKICWTPDFGERQMMEKSYQAEAMALMDSQNCFKILFLPMDNRKVSFELVNTILPDEQIKKQQQQQQESGDAVSSLKEGEDVMRQFLQRNVNQATNYFTTQLLSTQMEAASKCSRRNAASRTGPQMARTVSQLFYWQRSSRTGQSAPAASSIRNRHSFKIHVFRKFWNVDRREKERNKKKDDKQVQPKHGETFCHFHEKWIVENVTKEQCRRSNEMLTGTRGEKNMAATWMWRCEEPCSRRPPYFVVNRYLKWKDK</sequence>
<dbReference type="PROSITE" id="PS51477">
    <property type="entry name" value="PAH"/>
    <property type="match status" value="2"/>
</dbReference>
<organism evidence="9 10">
    <name type="scientific">Trichuris suis</name>
    <name type="common">pig whipworm</name>
    <dbReference type="NCBI Taxonomy" id="68888"/>
    <lineage>
        <taxon>Eukaryota</taxon>
        <taxon>Metazoa</taxon>
        <taxon>Ecdysozoa</taxon>
        <taxon>Nematoda</taxon>
        <taxon>Enoplea</taxon>
        <taxon>Dorylaimia</taxon>
        <taxon>Trichinellida</taxon>
        <taxon>Trichuridae</taxon>
        <taxon>Trichuris</taxon>
    </lineage>
</organism>
<dbReference type="SMART" id="SM00761">
    <property type="entry name" value="HDAC_interact"/>
    <property type="match status" value="1"/>
</dbReference>
<keyword evidence="4" id="KW-0832">Ubl conjugation</keyword>
<dbReference type="PANTHER" id="PTHR12346:SF0">
    <property type="entry name" value="SIN3A, ISOFORM G"/>
    <property type="match status" value="1"/>
</dbReference>
<protein>
    <recommendedName>
        <fullName evidence="8">Histone deacetylase interacting domain-containing protein</fullName>
    </recommendedName>
</protein>
<dbReference type="Gene3D" id="1.20.1160.11">
    <property type="entry name" value="Paired amphipathic helix"/>
    <property type="match status" value="2"/>
</dbReference>
<dbReference type="FunFam" id="1.20.1160.11:FF:000005">
    <property type="entry name" value="SIN3 transcription regulator family member B"/>
    <property type="match status" value="1"/>
</dbReference>
<evidence type="ECO:0000259" key="8">
    <source>
        <dbReference type="SMART" id="SM00761"/>
    </source>
</evidence>
<dbReference type="Pfam" id="PF08295">
    <property type="entry name" value="Sin3_corepress"/>
    <property type="match status" value="1"/>
</dbReference>
<feature type="compositionally biased region" description="Low complexity" evidence="7">
    <location>
        <begin position="439"/>
        <end position="461"/>
    </location>
</feature>
<feature type="domain" description="Histone deacetylase interacting" evidence="8">
    <location>
        <begin position="666"/>
        <end position="767"/>
    </location>
</feature>
<evidence type="ECO:0000313" key="9">
    <source>
        <dbReference type="EMBL" id="KFD58592.1"/>
    </source>
</evidence>
<evidence type="ECO:0000256" key="2">
    <source>
        <dbReference type="ARBA" id="ARBA00022491"/>
    </source>
</evidence>
<feature type="compositionally biased region" description="Low complexity" evidence="7">
    <location>
        <begin position="998"/>
        <end position="1014"/>
    </location>
</feature>
<feature type="compositionally biased region" description="Low complexity" evidence="7">
    <location>
        <begin position="969"/>
        <end position="979"/>
    </location>
</feature>
<dbReference type="Proteomes" id="UP000030764">
    <property type="component" value="Unassembled WGS sequence"/>
</dbReference>
<dbReference type="InterPro" id="IPR031693">
    <property type="entry name" value="Sin3_C"/>
</dbReference>
<dbReference type="PANTHER" id="PTHR12346">
    <property type="entry name" value="SIN3B-RELATED"/>
    <property type="match status" value="1"/>
</dbReference>
<keyword evidence="5 6" id="KW-0539">Nucleus</keyword>
<dbReference type="GO" id="GO:0003714">
    <property type="term" value="F:transcription corepressor activity"/>
    <property type="evidence" value="ECO:0007669"/>
    <property type="project" value="InterPro"/>
</dbReference>
<reference evidence="9 10" key="1">
    <citation type="journal article" date="2014" name="Nat. Genet.">
        <title>Genome and transcriptome of the porcine whipworm Trichuris suis.</title>
        <authorList>
            <person name="Jex A.R."/>
            <person name="Nejsum P."/>
            <person name="Schwarz E.M."/>
            <person name="Hu L."/>
            <person name="Young N.D."/>
            <person name="Hall R.S."/>
            <person name="Korhonen P.K."/>
            <person name="Liao S."/>
            <person name="Thamsborg S."/>
            <person name="Xia J."/>
            <person name="Xu P."/>
            <person name="Wang S."/>
            <person name="Scheerlinck J.P."/>
            <person name="Hofmann A."/>
            <person name="Sternberg P.W."/>
            <person name="Wang J."/>
            <person name="Gasser R.B."/>
        </authorList>
    </citation>
    <scope>NUCLEOTIDE SEQUENCE [LARGE SCALE GENOMIC DNA]</scope>
    <source>
        <strain evidence="9">DCEP-RM93M</strain>
    </source>
</reference>
<dbReference type="EMBL" id="KL363183">
    <property type="protein sequence ID" value="KFD58592.1"/>
    <property type="molecule type" value="Genomic_DNA"/>
</dbReference>
<evidence type="ECO:0000256" key="7">
    <source>
        <dbReference type="SAM" id="MobiDB-lite"/>
    </source>
</evidence>
<dbReference type="InterPro" id="IPR013194">
    <property type="entry name" value="HDAC_interact_dom"/>
</dbReference>
<dbReference type="InterPro" id="IPR036600">
    <property type="entry name" value="PAH_sf"/>
</dbReference>
<feature type="region of interest" description="Disordered" evidence="7">
    <location>
        <begin position="432"/>
        <end position="461"/>
    </location>
</feature>
<proteinExistence type="predicted"/>
<keyword evidence="10" id="KW-1185">Reference proteome</keyword>
<dbReference type="FunFam" id="1.20.1160.11:FF:000001">
    <property type="entry name" value="Paired amphipathic helix protein Sin3"/>
    <property type="match status" value="1"/>
</dbReference>
<dbReference type="GO" id="GO:0000122">
    <property type="term" value="P:negative regulation of transcription by RNA polymerase II"/>
    <property type="evidence" value="ECO:0007669"/>
    <property type="project" value="TreeGrafter"/>
</dbReference>
<feature type="region of interest" description="Disordered" evidence="7">
    <location>
        <begin position="950"/>
        <end position="1016"/>
    </location>
</feature>
<gene>
    <name evidence="9" type="ORF">M513_00285</name>
</gene>
<keyword evidence="2" id="KW-0678">Repressor</keyword>
<dbReference type="SUPFAM" id="SSF47762">
    <property type="entry name" value="PAH2 domain"/>
    <property type="match status" value="2"/>
</dbReference>
<name>A0A085MMZ6_9BILA</name>
<dbReference type="Pfam" id="PF02671">
    <property type="entry name" value="PAH"/>
    <property type="match status" value="2"/>
</dbReference>
<keyword evidence="3" id="KW-0597">Phosphoprotein</keyword>
<evidence type="ECO:0000256" key="1">
    <source>
        <dbReference type="ARBA" id="ARBA00004123"/>
    </source>
</evidence>
<comment type="subcellular location">
    <subcellularLocation>
        <location evidence="1 6">Nucleus</location>
    </subcellularLocation>
</comment>
<feature type="compositionally biased region" description="Basic residues" evidence="7">
    <location>
        <begin position="980"/>
        <end position="992"/>
    </location>
</feature>
<accession>A0A085MMZ6</accession>
<evidence type="ECO:0000256" key="5">
    <source>
        <dbReference type="ARBA" id="ARBA00023242"/>
    </source>
</evidence>
<dbReference type="Pfam" id="PF16879">
    <property type="entry name" value="Sin3a_C"/>
    <property type="match status" value="1"/>
</dbReference>
<dbReference type="InterPro" id="IPR003822">
    <property type="entry name" value="PAH"/>
</dbReference>
<dbReference type="InterPro" id="IPR039774">
    <property type="entry name" value="Sin3-like"/>
</dbReference>
<evidence type="ECO:0000313" key="10">
    <source>
        <dbReference type="Proteomes" id="UP000030764"/>
    </source>
</evidence>
<dbReference type="GO" id="GO:0070822">
    <property type="term" value="C:Sin3-type complex"/>
    <property type="evidence" value="ECO:0007669"/>
    <property type="project" value="TreeGrafter"/>
</dbReference>
<evidence type="ECO:0000256" key="3">
    <source>
        <dbReference type="ARBA" id="ARBA00022553"/>
    </source>
</evidence>
<evidence type="ECO:0000256" key="4">
    <source>
        <dbReference type="ARBA" id="ARBA00022843"/>
    </source>
</evidence>